<dbReference type="Gene3D" id="3.90.640.10">
    <property type="entry name" value="Actin, Chain A, domain 4"/>
    <property type="match status" value="1"/>
</dbReference>
<accession>A0A8S3S269</accession>
<dbReference type="AlphaFoldDB" id="A0A8S3S269"/>
<dbReference type="OrthoDB" id="2963168at2759"/>
<reference evidence="1" key="1">
    <citation type="submission" date="2021-03" db="EMBL/GenBank/DDBJ databases">
        <authorList>
            <person name="Bekaert M."/>
        </authorList>
    </citation>
    <scope>NUCLEOTIDE SEQUENCE</scope>
</reference>
<sequence length="193" mass="21689">MRAKNFSRDMILVVNFCGNGGTADVAVYQLQSNGFLGEVVPPSGGAWGGIAIDDAFLLFLENVFGTRVMKELKLTELEDYTELIHEFEVKKRSIKTDTTNDVVITMPVGFIDIIKKHCGGIDTAIKKSPYSDSISISGQRLRVNPQKFRDLFKSTINSLLKHLEQLFRHPKVSDIQYIIMVGGFQNVNLYKKK</sequence>
<gene>
    <name evidence="1" type="ORF">MEDL_28953</name>
</gene>
<dbReference type="SUPFAM" id="SSF53067">
    <property type="entry name" value="Actin-like ATPase domain"/>
    <property type="match status" value="1"/>
</dbReference>
<keyword evidence="2" id="KW-1185">Reference proteome</keyword>
<name>A0A8S3S269_MYTED</name>
<dbReference type="PANTHER" id="PTHR14187:SF46">
    <property type="entry name" value="HEAT SHOCK 70 KDA PROTEIN 12A"/>
    <property type="match status" value="1"/>
</dbReference>
<evidence type="ECO:0000313" key="1">
    <source>
        <dbReference type="EMBL" id="CAG2215191.1"/>
    </source>
</evidence>
<dbReference type="Gene3D" id="3.30.420.40">
    <property type="match status" value="1"/>
</dbReference>
<dbReference type="EMBL" id="CAJPWZ010001436">
    <property type="protein sequence ID" value="CAG2215191.1"/>
    <property type="molecule type" value="Genomic_DNA"/>
</dbReference>
<proteinExistence type="predicted"/>
<organism evidence="1 2">
    <name type="scientific">Mytilus edulis</name>
    <name type="common">Blue mussel</name>
    <dbReference type="NCBI Taxonomy" id="6550"/>
    <lineage>
        <taxon>Eukaryota</taxon>
        <taxon>Metazoa</taxon>
        <taxon>Spiralia</taxon>
        <taxon>Lophotrochozoa</taxon>
        <taxon>Mollusca</taxon>
        <taxon>Bivalvia</taxon>
        <taxon>Autobranchia</taxon>
        <taxon>Pteriomorphia</taxon>
        <taxon>Mytilida</taxon>
        <taxon>Mytiloidea</taxon>
        <taxon>Mytilidae</taxon>
        <taxon>Mytilinae</taxon>
        <taxon>Mytilus</taxon>
    </lineage>
</organism>
<comment type="caution">
    <text evidence="1">The sequence shown here is derived from an EMBL/GenBank/DDBJ whole genome shotgun (WGS) entry which is preliminary data.</text>
</comment>
<protein>
    <submittedName>
        <fullName evidence="1">Uncharacterized protein</fullName>
    </submittedName>
</protein>
<dbReference type="Proteomes" id="UP000683360">
    <property type="component" value="Unassembled WGS sequence"/>
</dbReference>
<dbReference type="InterPro" id="IPR043129">
    <property type="entry name" value="ATPase_NBD"/>
</dbReference>
<evidence type="ECO:0000313" key="2">
    <source>
        <dbReference type="Proteomes" id="UP000683360"/>
    </source>
</evidence>
<dbReference type="PANTHER" id="PTHR14187">
    <property type="entry name" value="ALPHA KINASE/ELONGATION FACTOR 2 KINASE"/>
    <property type="match status" value="1"/>
</dbReference>